<dbReference type="Proteomes" id="UP001138997">
    <property type="component" value="Unassembled WGS sequence"/>
</dbReference>
<dbReference type="AlphaFoldDB" id="A0A9X1T095"/>
<evidence type="ECO:0000313" key="2">
    <source>
        <dbReference type="EMBL" id="MCD5312463.1"/>
    </source>
</evidence>
<name>A0A9X1T095_9ACTN</name>
<accession>A0A9X1T095</accession>
<dbReference type="NCBIfam" id="TIGR04046">
    <property type="entry name" value="MSMEG_0569_nitr"/>
    <property type="match status" value="1"/>
</dbReference>
<reference evidence="2" key="1">
    <citation type="submission" date="2021-11" db="EMBL/GenBank/DDBJ databases">
        <title>Streptomyces corallinus and Kineosporia corallina sp. nov., two new coral-derived marine actinobacteria.</title>
        <authorList>
            <person name="Buangrab K."/>
            <person name="Sutthacheep M."/>
            <person name="Yeemin T."/>
            <person name="Harunari E."/>
            <person name="Igarashi Y."/>
            <person name="Sripreechasak P."/>
            <person name="Kanchanasin P."/>
            <person name="Tanasupawat S."/>
            <person name="Phongsopitanun W."/>
        </authorList>
    </citation>
    <scope>NUCLEOTIDE SEQUENCE</scope>
    <source>
        <strain evidence="2">JCM 31032</strain>
    </source>
</reference>
<organism evidence="2 3">
    <name type="scientific">Kineosporia babensis</name>
    <dbReference type="NCBI Taxonomy" id="499548"/>
    <lineage>
        <taxon>Bacteria</taxon>
        <taxon>Bacillati</taxon>
        <taxon>Actinomycetota</taxon>
        <taxon>Actinomycetes</taxon>
        <taxon>Kineosporiales</taxon>
        <taxon>Kineosporiaceae</taxon>
        <taxon>Kineosporia</taxon>
    </lineage>
</organism>
<sequence length="431" mass="48030">MKAKDDLSGHLLAGGLDGRHLPVAVIGGGQAGLAASYCLSAARVEHIVLERRSIGHEWREKRWDSFSLVTPNYQCLLPGHEYAGPAPDGFMVRDEIVDYLRDYVRKFDPPILEGVEVTLLRHDGQRFELQTSRGTLYADQVVVATGAYQLPRIPRIAERLPGSVFQLHSGDYKNPQQLPEGETLVVGTGQSGCQIAEDLHLAGRKVHLATGTAPRVARFYRGRDCMTWLDEIGHYTKGITEFADQDGTRHKVNHYVTGRDGGRDIDLRAFAREGMQLYGRLSTIEGSTVSFQDDLKRNLDGADAVAEGIKNLIDAYIAEKGLNQPEEPRYTPVWEPGPDVPDRINLYTCNISSVIWCTGFSADYRWIDLPVFNGHGYPTHTRGVTSLPGLYVLGLPWLWTWGSGRFRGIGDDARHLTEQILRNAQLQKRVA</sequence>
<dbReference type="InterPro" id="IPR036188">
    <property type="entry name" value="FAD/NAD-bd_sf"/>
</dbReference>
<keyword evidence="1" id="KW-0560">Oxidoreductase</keyword>
<dbReference type="PANTHER" id="PTHR43539:SF78">
    <property type="entry name" value="FLAVIN-CONTAINING MONOOXYGENASE"/>
    <property type="match status" value="1"/>
</dbReference>
<dbReference type="PANTHER" id="PTHR43539">
    <property type="entry name" value="FLAVIN-BINDING MONOOXYGENASE-LIKE PROTEIN (AFU_ORTHOLOGUE AFUA_4G09220)"/>
    <property type="match status" value="1"/>
</dbReference>
<dbReference type="SUPFAM" id="SSF51905">
    <property type="entry name" value="FAD/NAD(P)-binding domain"/>
    <property type="match status" value="1"/>
</dbReference>
<keyword evidence="3" id="KW-1185">Reference proteome</keyword>
<dbReference type="GO" id="GO:0004497">
    <property type="term" value="F:monooxygenase activity"/>
    <property type="evidence" value="ECO:0007669"/>
    <property type="project" value="TreeGrafter"/>
</dbReference>
<evidence type="ECO:0000256" key="1">
    <source>
        <dbReference type="ARBA" id="ARBA00023002"/>
    </source>
</evidence>
<dbReference type="Pfam" id="PF13738">
    <property type="entry name" value="Pyr_redox_3"/>
    <property type="match status" value="1"/>
</dbReference>
<proteinExistence type="predicted"/>
<dbReference type="RefSeq" id="WP_231442708.1">
    <property type="nucleotide sequence ID" value="NZ_JAJOMB010000008.1"/>
</dbReference>
<dbReference type="InterPro" id="IPR024000">
    <property type="entry name" value="CHP04046_FMN-dependent"/>
</dbReference>
<evidence type="ECO:0000313" key="3">
    <source>
        <dbReference type="Proteomes" id="UP001138997"/>
    </source>
</evidence>
<dbReference type="PRINTS" id="PR00411">
    <property type="entry name" value="PNDRDTASEI"/>
</dbReference>
<dbReference type="InterPro" id="IPR050982">
    <property type="entry name" value="Auxin_biosynth/cation_transpt"/>
</dbReference>
<dbReference type="Gene3D" id="3.50.50.60">
    <property type="entry name" value="FAD/NAD(P)-binding domain"/>
    <property type="match status" value="2"/>
</dbReference>
<comment type="caution">
    <text evidence="2">The sequence shown here is derived from an EMBL/GenBank/DDBJ whole genome shotgun (WGS) entry which is preliminary data.</text>
</comment>
<protein>
    <submittedName>
        <fullName evidence="2">MSMEG_0569 family flavin-dependent oxidoreductase</fullName>
    </submittedName>
</protein>
<dbReference type="GO" id="GO:0050660">
    <property type="term" value="F:flavin adenine dinucleotide binding"/>
    <property type="evidence" value="ECO:0007669"/>
    <property type="project" value="TreeGrafter"/>
</dbReference>
<dbReference type="EMBL" id="JAJOMB010000008">
    <property type="protein sequence ID" value="MCD5312463.1"/>
    <property type="molecule type" value="Genomic_DNA"/>
</dbReference>
<gene>
    <name evidence="2" type="ORF">LR394_16265</name>
</gene>